<keyword evidence="2" id="KW-0812">Transmembrane</keyword>
<accession>A0A366LYJ4</accession>
<evidence type="ECO:0000313" key="4">
    <source>
        <dbReference type="Proteomes" id="UP000253303"/>
    </source>
</evidence>
<dbReference type="EMBL" id="QMEY01000007">
    <property type="protein sequence ID" value="RBQ18623.1"/>
    <property type="molecule type" value="Genomic_DNA"/>
</dbReference>
<dbReference type="PANTHER" id="PTHR14136:SF17">
    <property type="entry name" value="BTB_POZ DOMAIN-CONTAINING PROTEIN KCTD9"/>
    <property type="match status" value="1"/>
</dbReference>
<dbReference type="PANTHER" id="PTHR14136">
    <property type="entry name" value="BTB_POZ DOMAIN-CONTAINING PROTEIN KCTD9"/>
    <property type="match status" value="1"/>
</dbReference>
<dbReference type="InterPro" id="IPR051082">
    <property type="entry name" value="Pentapeptide-BTB/POZ_domain"/>
</dbReference>
<organism evidence="3 4">
    <name type="scientific">Spongiactinospora rosea</name>
    <dbReference type="NCBI Taxonomy" id="2248750"/>
    <lineage>
        <taxon>Bacteria</taxon>
        <taxon>Bacillati</taxon>
        <taxon>Actinomycetota</taxon>
        <taxon>Actinomycetes</taxon>
        <taxon>Streptosporangiales</taxon>
        <taxon>Streptosporangiaceae</taxon>
        <taxon>Spongiactinospora</taxon>
    </lineage>
</organism>
<dbReference type="AlphaFoldDB" id="A0A366LYJ4"/>
<keyword evidence="4" id="KW-1185">Reference proteome</keyword>
<dbReference type="SUPFAM" id="SSF141571">
    <property type="entry name" value="Pentapeptide repeat-like"/>
    <property type="match status" value="1"/>
</dbReference>
<gene>
    <name evidence="3" type="ORF">DP939_19245</name>
</gene>
<keyword evidence="2" id="KW-1133">Transmembrane helix</keyword>
<sequence>MVVWEISASGRPFRDQQQPWQVPSRMSTPDEPLSPFSQAARRPRRWRRAARVTPPTQEELDSLPIDRRQEMYEARRQRPWQALNSIGIILGLVFTGGGLYYTALTWQTGQEELRVTQEQQITDRYTRAVEQIGPGRSLEVRAGGVSALARIAKDSAPDAGTIQNVLTAFILEHDRPGRLKGRDRPGTPKGMATWKPGADLNAALRALGDLTRRTTKEFPRLKDASFTGAQWGSVDLAGAYLADAELVQADMMYADLRGADLRSANLNGATLNAADLTGADLRGAQLKYTSLYRANLTGARLTGKVLFPGTDFTDANLTGADLRGAEIGAAVLAGANLSGADLRGVKGMTPDEIRRTTKTDATTKF</sequence>
<dbReference type="InterPro" id="IPR001646">
    <property type="entry name" value="5peptide_repeat"/>
</dbReference>
<name>A0A366LYJ4_9ACTN</name>
<evidence type="ECO:0008006" key="5">
    <source>
        <dbReference type="Google" id="ProtNLM"/>
    </source>
</evidence>
<dbReference type="Gene3D" id="2.160.20.80">
    <property type="entry name" value="E3 ubiquitin-protein ligase SopA"/>
    <property type="match status" value="1"/>
</dbReference>
<evidence type="ECO:0000313" key="3">
    <source>
        <dbReference type="EMBL" id="RBQ18623.1"/>
    </source>
</evidence>
<feature type="transmembrane region" description="Helical" evidence="2">
    <location>
        <begin position="82"/>
        <end position="101"/>
    </location>
</feature>
<keyword evidence="2" id="KW-0472">Membrane</keyword>
<feature type="compositionally biased region" description="Polar residues" evidence="1">
    <location>
        <begin position="15"/>
        <end position="27"/>
    </location>
</feature>
<evidence type="ECO:0000256" key="1">
    <source>
        <dbReference type="SAM" id="MobiDB-lite"/>
    </source>
</evidence>
<feature type="compositionally biased region" description="Basic residues" evidence="1">
    <location>
        <begin position="41"/>
        <end position="50"/>
    </location>
</feature>
<dbReference type="Proteomes" id="UP000253303">
    <property type="component" value="Unassembled WGS sequence"/>
</dbReference>
<evidence type="ECO:0000256" key="2">
    <source>
        <dbReference type="SAM" id="Phobius"/>
    </source>
</evidence>
<reference evidence="3 4" key="1">
    <citation type="submission" date="2018-06" db="EMBL/GenBank/DDBJ databases">
        <title>Sphaerisporangium craniellae sp. nov., isolated from a marine sponge in the South China Sea.</title>
        <authorList>
            <person name="Li L."/>
        </authorList>
    </citation>
    <scope>NUCLEOTIDE SEQUENCE [LARGE SCALE GENOMIC DNA]</scope>
    <source>
        <strain evidence="3 4">LHW63015</strain>
    </source>
</reference>
<comment type="caution">
    <text evidence="3">The sequence shown here is derived from an EMBL/GenBank/DDBJ whole genome shotgun (WGS) entry which is preliminary data.</text>
</comment>
<feature type="region of interest" description="Disordered" evidence="1">
    <location>
        <begin position="6"/>
        <end position="58"/>
    </location>
</feature>
<dbReference type="Pfam" id="PF00805">
    <property type="entry name" value="Pentapeptide"/>
    <property type="match status" value="3"/>
</dbReference>
<proteinExistence type="predicted"/>
<protein>
    <recommendedName>
        <fullName evidence="5">Pentapeptide repeat-containing protein</fullName>
    </recommendedName>
</protein>